<comment type="subcellular location">
    <subcellularLocation>
        <location evidence="5">Membrane</location>
        <topology evidence="5">Single-pass membrane protein</topology>
    </subcellularLocation>
</comment>
<keyword evidence="5" id="KW-0472">Membrane</keyword>
<feature type="transmembrane region" description="Helical" evidence="5">
    <location>
        <begin position="475"/>
        <end position="502"/>
    </location>
</feature>
<proteinExistence type="evidence at transcript level"/>
<dbReference type="GO" id="GO:0015020">
    <property type="term" value="F:glucuronosyltransferase activity"/>
    <property type="evidence" value="ECO:0007669"/>
    <property type="project" value="UniProtKB-EC"/>
</dbReference>
<keyword evidence="3 4" id="KW-0808">Transferase</keyword>
<evidence type="ECO:0000256" key="3">
    <source>
        <dbReference type="ARBA" id="ARBA00022679"/>
    </source>
</evidence>
<comment type="similarity">
    <text evidence="1 4">Belongs to the UDP-glycosyltransferase family.</text>
</comment>
<feature type="signal peptide" evidence="5">
    <location>
        <begin position="1"/>
        <end position="18"/>
    </location>
</feature>
<dbReference type="CDD" id="cd03784">
    <property type="entry name" value="GT1_Gtf-like"/>
    <property type="match status" value="1"/>
</dbReference>
<evidence type="ECO:0000256" key="4">
    <source>
        <dbReference type="RuleBase" id="RU003718"/>
    </source>
</evidence>
<evidence type="ECO:0000256" key="5">
    <source>
        <dbReference type="RuleBase" id="RU362059"/>
    </source>
</evidence>
<evidence type="ECO:0000256" key="1">
    <source>
        <dbReference type="ARBA" id="ARBA00009995"/>
    </source>
</evidence>
<dbReference type="FunFam" id="3.40.50.2000:FF:000050">
    <property type="entry name" value="UDP-glucuronosyltransferase"/>
    <property type="match status" value="1"/>
</dbReference>
<keyword evidence="5" id="KW-0812">Transmembrane</keyword>
<dbReference type="InterPro" id="IPR050271">
    <property type="entry name" value="UDP-glycosyltransferase"/>
</dbReference>
<dbReference type="EMBL" id="MF034859">
    <property type="protein sequence ID" value="AVT42225.1"/>
    <property type="molecule type" value="mRNA"/>
</dbReference>
<evidence type="ECO:0000313" key="6">
    <source>
        <dbReference type="EMBL" id="AVT42225.1"/>
    </source>
</evidence>
<name>A0A2R4FXI1_9CUCU</name>
<protein>
    <recommendedName>
        <fullName evidence="5">UDP-glucuronosyltransferase</fullName>
        <ecNumber evidence="5">2.4.1.17</ecNumber>
    </recommendedName>
</protein>
<reference evidence="6" key="1">
    <citation type="submission" date="2017-05" db="EMBL/GenBank/DDBJ databases">
        <authorList>
            <person name="Song R."/>
            <person name="Chenine A.L."/>
            <person name="Ruprecht R.M."/>
        </authorList>
    </citation>
    <scope>NUCLEOTIDE SEQUENCE</scope>
</reference>
<organism evidence="6">
    <name type="scientific">Lissorhoptrus oryzophilus</name>
    <name type="common">rice water weevil</name>
    <dbReference type="NCBI Taxonomy" id="308863"/>
    <lineage>
        <taxon>Eukaryota</taxon>
        <taxon>Metazoa</taxon>
        <taxon>Ecdysozoa</taxon>
        <taxon>Arthropoda</taxon>
        <taxon>Hexapoda</taxon>
        <taxon>Insecta</taxon>
        <taxon>Pterygota</taxon>
        <taxon>Neoptera</taxon>
        <taxon>Endopterygota</taxon>
        <taxon>Coleoptera</taxon>
        <taxon>Polyphaga</taxon>
        <taxon>Cucujiformia</taxon>
        <taxon>Erirhinidae</taxon>
        <taxon>Erirhininae</taxon>
        <taxon>Lissorhoptrus</taxon>
    </lineage>
</organism>
<dbReference type="Pfam" id="PF00201">
    <property type="entry name" value="UDPGT"/>
    <property type="match status" value="1"/>
</dbReference>
<keyword evidence="5" id="KW-1133">Transmembrane helix</keyword>
<dbReference type="Gene3D" id="3.40.50.2000">
    <property type="entry name" value="Glycogen Phosphorylase B"/>
    <property type="match status" value="2"/>
</dbReference>
<comment type="catalytic activity">
    <reaction evidence="5">
        <text>glucuronate acceptor + UDP-alpha-D-glucuronate = acceptor beta-D-glucuronoside + UDP + H(+)</text>
        <dbReference type="Rhea" id="RHEA:21032"/>
        <dbReference type="ChEBI" id="CHEBI:15378"/>
        <dbReference type="ChEBI" id="CHEBI:58052"/>
        <dbReference type="ChEBI" id="CHEBI:58223"/>
        <dbReference type="ChEBI" id="CHEBI:132367"/>
        <dbReference type="ChEBI" id="CHEBI:132368"/>
        <dbReference type="EC" id="2.4.1.17"/>
    </reaction>
</comment>
<dbReference type="InterPro" id="IPR002213">
    <property type="entry name" value="UDP_glucos_trans"/>
</dbReference>
<evidence type="ECO:0000256" key="2">
    <source>
        <dbReference type="ARBA" id="ARBA00022676"/>
    </source>
</evidence>
<dbReference type="PANTHER" id="PTHR48043">
    <property type="entry name" value="EG:EG0003.4 PROTEIN-RELATED"/>
    <property type="match status" value="1"/>
</dbReference>
<dbReference type="InterPro" id="IPR035595">
    <property type="entry name" value="UDP_glycos_trans_CS"/>
</dbReference>
<keyword evidence="2 4" id="KW-0328">Glycosyltransferase</keyword>
<dbReference type="SUPFAM" id="SSF53756">
    <property type="entry name" value="UDP-Glycosyltransferase/glycogen phosphorylase"/>
    <property type="match status" value="1"/>
</dbReference>
<accession>A0A2R4FXI1</accession>
<dbReference type="GO" id="GO:0016020">
    <property type="term" value="C:membrane"/>
    <property type="evidence" value="ECO:0007669"/>
    <property type="project" value="UniProtKB-SubCell"/>
</dbReference>
<dbReference type="AlphaFoldDB" id="A0A2R4FXI1"/>
<dbReference type="PROSITE" id="PS00375">
    <property type="entry name" value="UDPGT"/>
    <property type="match status" value="1"/>
</dbReference>
<dbReference type="EC" id="2.4.1.17" evidence="5"/>
<keyword evidence="5" id="KW-0732">Signal</keyword>
<feature type="chain" id="PRO_5015212326" description="UDP-glucuronosyltransferase" evidence="5">
    <location>
        <begin position="19"/>
        <end position="523"/>
    </location>
</feature>
<dbReference type="PANTHER" id="PTHR48043:SF159">
    <property type="entry name" value="EG:EG0003.4 PROTEIN-RELATED"/>
    <property type="match status" value="1"/>
</dbReference>
<sequence>MIIPRLLITCCIIKCLEGAKILGVLSIPGGSHYILQSKLLKALAENGHDITFITPYEYKGKLQNGTWTNIVLNGLDNYFQDKLPTLKLFDDGKHSGIKKLFKFGNIVTELSKVSLEHPKIQQLLKTNQTFDVVILDQVMNDCLKILAYHFKCPLILLNTVGAYPYLNGQVGNPSPISAVNPFFTNADKEKNMDFVQRVTHFFYFLVDYLLRELQLFPMHNQILKDLFPDPPDVKDLYYNVSLILLNSHVSLTKSVPLTPNMVEIGGYHIDPPQKLPENLQAFLDSAKEGAIYFSMGSQIKSKDMPLERRQILLNVFRRLKQKVLWKFEDEVLPGKPENVLIKSWMPQQDILAHPNMKLFITHAGLLSNTETIYHGVPALATPIFGDQEMNAQSIVQGGYGLKLSYNDKNFTEENLYNMIQELLHNPKYRDNAKMRSQIYHDRPMTPLQTAVYWVEYVIRYKGARHLRVADVGMPWYQYFMVDVVVALIFGMWVLLFVAKLAIRWFIGKIARRTRGDEKKVKQN</sequence>